<dbReference type="InterPro" id="IPR026392">
    <property type="entry name" value="Exo/Archaeosortase_dom"/>
</dbReference>
<feature type="transmembrane region" description="Helical" evidence="8">
    <location>
        <begin position="19"/>
        <end position="37"/>
    </location>
</feature>
<dbReference type="Proteomes" id="UP000245680">
    <property type="component" value="Unassembled WGS sequence"/>
</dbReference>
<dbReference type="GO" id="GO:0004175">
    <property type="term" value="F:endopeptidase activity"/>
    <property type="evidence" value="ECO:0007669"/>
    <property type="project" value="UniProtKB-ARBA"/>
</dbReference>
<dbReference type="InterPro" id="IPR019127">
    <property type="entry name" value="Exosortase"/>
</dbReference>
<dbReference type="EMBL" id="QGKU01000034">
    <property type="protein sequence ID" value="PWR02541.1"/>
    <property type="molecule type" value="Genomic_DNA"/>
</dbReference>
<feature type="domain" description="CAAX prenyl protease 2/Lysostaphin resistance protein A-like" evidence="9">
    <location>
        <begin position="445"/>
        <end position="532"/>
    </location>
</feature>
<keyword evidence="2" id="KW-1003">Cell membrane</keyword>
<dbReference type="NCBIfam" id="TIGR04162">
    <property type="entry name" value="exo_VPEID"/>
    <property type="match status" value="1"/>
</dbReference>
<feature type="transmembrane region" description="Helical" evidence="8">
    <location>
        <begin position="232"/>
        <end position="250"/>
    </location>
</feature>
<dbReference type="RefSeq" id="WP_109811855.1">
    <property type="nucleotide sequence ID" value="NZ_QGKU01000034.1"/>
</dbReference>
<feature type="transmembrane region" description="Helical" evidence="8">
    <location>
        <begin position="348"/>
        <end position="368"/>
    </location>
</feature>
<keyword evidence="6 8" id="KW-1133">Transmembrane helix</keyword>
<evidence type="ECO:0000256" key="8">
    <source>
        <dbReference type="SAM" id="Phobius"/>
    </source>
</evidence>
<keyword evidence="5" id="KW-0378">Hydrolase</keyword>
<evidence type="ECO:0000256" key="4">
    <source>
        <dbReference type="ARBA" id="ARBA00022692"/>
    </source>
</evidence>
<feature type="transmembrane region" description="Helical" evidence="8">
    <location>
        <begin position="478"/>
        <end position="494"/>
    </location>
</feature>
<feature type="transmembrane region" description="Helical" evidence="8">
    <location>
        <begin position="160"/>
        <end position="181"/>
    </location>
</feature>
<evidence type="ECO:0000256" key="2">
    <source>
        <dbReference type="ARBA" id="ARBA00022475"/>
    </source>
</evidence>
<evidence type="ECO:0000259" key="9">
    <source>
        <dbReference type="Pfam" id="PF02517"/>
    </source>
</evidence>
<keyword evidence="3 10" id="KW-0645">Protease</keyword>
<feature type="transmembrane region" description="Helical" evidence="8">
    <location>
        <begin position="95"/>
        <end position="114"/>
    </location>
</feature>
<evidence type="ECO:0000256" key="7">
    <source>
        <dbReference type="ARBA" id="ARBA00023136"/>
    </source>
</evidence>
<dbReference type="NCBIfam" id="TIGR04178">
    <property type="entry name" value="exo_archaeo"/>
    <property type="match status" value="1"/>
</dbReference>
<keyword evidence="4 8" id="KW-0812">Transmembrane</keyword>
<reference evidence="10 11" key="1">
    <citation type="submission" date="2018-05" db="EMBL/GenBank/DDBJ databases">
        <title>Rhodobacteraceae gen. nov., sp. nov. isolated from sea water.</title>
        <authorList>
            <person name="Ren Y."/>
        </authorList>
    </citation>
    <scope>NUCLEOTIDE SEQUENCE [LARGE SCALE GENOMIC DNA]</scope>
    <source>
        <strain evidence="10 11">TG-679</strain>
    </source>
</reference>
<sequence length="546" mass="57862">MLQADVEPNRHRSLLRPDLVLLALVLGGMLFAAALTYKHDFVFVCRASFPAPLCAALSGAVPRVLAVIGVLCMASMIRPDALHATLRAMRPVLDWRGLGVLAAGCAMIFAPWVLHHVASPDGVAPAAYLALWLGGMALAGVGLLGALFTSDTLRAAARPTVLPVAGLVAFGLVLPEIALAFQPVWRMPWLADLTFETVLILLGALGQSVISDAPTKMIGIDDFGVLVGPQCSGVEGLALITVFLSTYIFLFRDKLHLGRALLLFPIGLLASWTLNTVRIAVLLLIGRYVSPDLAVEGFHSHAGWLMFMALSVGLAVGAHQVRWLQRDGVATAARPRRDGHTPFFRDPVTLLILPFAVFMASSTFTAALSETPALLYPVRMAAVALLLGLGWSVLRALPWRLDPLAVATGAACGVLWIVTAPAASAGDALLAARLAELPALLLAGWVAVRLLGTSLIVPLVEELFFRGYILARLDRGGLAWRLVALAVSTALFAAMHDRQIAGALAGLLFGLLYLRRGNLTDAILSHAAANAVIAGWALTQGDFSVI</sequence>
<dbReference type="Pfam" id="PF09721">
    <property type="entry name" value="Exosortase_EpsH"/>
    <property type="match status" value="1"/>
</dbReference>
<comment type="subcellular location">
    <subcellularLocation>
        <location evidence="1">Cell membrane</location>
        <topology evidence="1">Multi-pass membrane protein</topology>
    </subcellularLocation>
</comment>
<dbReference type="InterPro" id="IPR026420">
    <property type="entry name" value="Exo_VPEID"/>
</dbReference>
<evidence type="ECO:0000256" key="6">
    <source>
        <dbReference type="ARBA" id="ARBA00022989"/>
    </source>
</evidence>
<protein>
    <submittedName>
        <fullName evidence="10">Exosortase E/protease, VPEID-CTERM system</fullName>
    </submittedName>
</protein>
<name>A0A2V2LF76_9RHOB</name>
<evidence type="ECO:0000256" key="1">
    <source>
        <dbReference type="ARBA" id="ARBA00004651"/>
    </source>
</evidence>
<evidence type="ECO:0000256" key="3">
    <source>
        <dbReference type="ARBA" id="ARBA00022670"/>
    </source>
</evidence>
<feature type="transmembrane region" description="Helical" evidence="8">
    <location>
        <begin position="262"/>
        <end position="286"/>
    </location>
</feature>
<dbReference type="OrthoDB" id="8451928at2"/>
<feature type="transmembrane region" description="Helical" evidence="8">
    <location>
        <begin position="126"/>
        <end position="148"/>
    </location>
</feature>
<feature type="transmembrane region" description="Helical" evidence="8">
    <location>
        <begin position="500"/>
        <end position="516"/>
    </location>
</feature>
<feature type="transmembrane region" description="Helical" evidence="8">
    <location>
        <begin position="298"/>
        <end position="318"/>
    </location>
</feature>
<dbReference type="InterPro" id="IPR014346">
    <property type="entry name" value="Prenyl_protease-related"/>
</dbReference>
<dbReference type="NCBIfam" id="TIGR03008">
    <property type="entry name" value="pepcterm_CAAX"/>
    <property type="match status" value="1"/>
</dbReference>
<feature type="transmembrane region" description="Helical" evidence="8">
    <location>
        <begin position="49"/>
        <end position="74"/>
    </location>
</feature>
<evidence type="ECO:0000313" key="11">
    <source>
        <dbReference type="Proteomes" id="UP000245680"/>
    </source>
</evidence>
<feature type="transmembrane region" description="Helical" evidence="8">
    <location>
        <begin position="374"/>
        <end position="397"/>
    </location>
</feature>
<dbReference type="Pfam" id="PF02517">
    <property type="entry name" value="Rce1-like"/>
    <property type="match status" value="1"/>
</dbReference>
<keyword evidence="7 8" id="KW-0472">Membrane</keyword>
<dbReference type="InterPro" id="IPR003675">
    <property type="entry name" value="Rce1/LyrA-like_dom"/>
</dbReference>
<dbReference type="GO" id="GO:0080120">
    <property type="term" value="P:CAAX-box protein maturation"/>
    <property type="evidence" value="ECO:0007669"/>
    <property type="project" value="UniProtKB-ARBA"/>
</dbReference>
<proteinExistence type="predicted"/>
<evidence type="ECO:0000256" key="5">
    <source>
        <dbReference type="ARBA" id="ARBA00022801"/>
    </source>
</evidence>
<comment type="caution">
    <text evidence="10">The sequence shown here is derived from an EMBL/GenBank/DDBJ whole genome shotgun (WGS) entry which is preliminary data.</text>
</comment>
<feature type="transmembrane region" description="Helical" evidence="8">
    <location>
        <begin position="404"/>
        <end position="425"/>
    </location>
</feature>
<dbReference type="AlphaFoldDB" id="A0A2V2LF76"/>
<dbReference type="GO" id="GO:0005886">
    <property type="term" value="C:plasma membrane"/>
    <property type="evidence" value="ECO:0007669"/>
    <property type="project" value="UniProtKB-SubCell"/>
</dbReference>
<accession>A0A2V2LF76</accession>
<feature type="transmembrane region" description="Helical" evidence="8">
    <location>
        <begin position="437"/>
        <end position="457"/>
    </location>
</feature>
<gene>
    <name evidence="10" type="ORF">DKT77_11485</name>
</gene>
<keyword evidence="11" id="KW-1185">Reference proteome</keyword>
<organism evidence="10 11">
    <name type="scientific">Meridianimarinicoccus roseus</name>
    <dbReference type="NCBI Taxonomy" id="2072018"/>
    <lineage>
        <taxon>Bacteria</taxon>
        <taxon>Pseudomonadati</taxon>
        <taxon>Pseudomonadota</taxon>
        <taxon>Alphaproteobacteria</taxon>
        <taxon>Rhodobacterales</taxon>
        <taxon>Paracoccaceae</taxon>
        <taxon>Meridianimarinicoccus</taxon>
    </lineage>
</organism>
<dbReference type="GO" id="GO:0006508">
    <property type="term" value="P:proteolysis"/>
    <property type="evidence" value="ECO:0007669"/>
    <property type="project" value="UniProtKB-KW"/>
</dbReference>
<evidence type="ECO:0000313" key="10">
    <source>
        <dbReference type="EMBL" id="PWR02541.1"/>
    </source>
</evidence>